<dbReference type="AlphaFoldDB" id="A0A0F9G3I0"/>
<dbReference type="EMBL" id="LAZR01030010">
    <property type="protein sequence ID" value="KKL57877.1"/>
    <property type="molecule type" value="Genomic_DNA"/>
</dbReference>
<organism evidence="1">
    <name type="scientific">marine sediment metagenome</name>
    <dbReference type="NCBI Taxonomy" id="412755"/>
    <lineage>
        <taxon>unclassified sequences</taxon>
        <taxon>metagenomes</taxon>
        <taxon>ecological metagenomes</taxon>
    </lineage>
</organism>
<name>A0A0F9G3I0_9ZZZZ</name>
<comment type="caution">
    <text evidence="1">The sequence shown here is derived from an EMBL/GenBank/DDBJ whole genome shotgun (WGS) entry which is preliminary data.</text>
</comment>
<gene>
    <name evidence="1" type="ORF">LCGC14_2231020</name>
</gene>
<reference evidence="1" key="1">
    <citation type="journal article" date="2015" name="Nature">
        <title>Complex archaea that bridge the gap between prokaryotes and eukaryotes.</title>
        <authorList>
            <person name="Spang A."/>
            <person name="Saw J.H."/>
            <person name="Jorgensen S.L."/>
            <person name="Zaremba-Niedzwiedzka K."/>
            <person name="Martijn J."/>
            <person name="Lind A.E."/>
            <person name="van Eijk R."/>
            <person name="Schleper C."/>
            <person name="Guy L."/>
            <person name="Ettema T.J."/>
        </authorList>
    </citation>
    <scope>NUCLEOTIDE SEQUENCE</scope>
</reference>
<protein>
    <submittedName>
        <fullName evidence="1">Uncharacterized protein</fullName>
    </submittedName>
</protein>
<proteinExistence type="predicted"/>
<sequence length="157" mass="17910">MPSVHVIKGIIGSVSKYSDTILATIRERIARSSVMSIVQELSDFSLRTQDIGRTVNVIDKANQGWERMKFTRRDSIIRQGYSEVTKAGRSRYTTIIESDVRNIRTGALSVRHQRIYHNELSLRSSLESEAKDMIIENEVSPDLEVLAQRPVQGFVFR</sequence>
<evidence type="ECO:0000313" key="1">
    <source>
        <dbReference type="EMBL" id="KKL57877.1"/>
    </source>
</evidence>
<accession>A0A0F9G3I0</accession>